<evidence type="ECO:0000256" key="1">
    <source>
        <dbReference type="ARBA" id="ARBA00009437"/>
    </source>
</evidence>
<dbReference type="EMBL" id="CP062941">
    <property type="protein sequence ID" value="QOL50097.1"/>
    <property type="molecule type" value="Genomic_DNA"/>
</dbReference>
<proteinExistence type="inferred from homology"/>
<dbReference type="PANTHER" id="PTHR30346:SF0">
    <property type="entry name" value="HCA OPERON TRANSCRIPTIONAL ACTIVATOR HCAR"/>
    <property type="match status" value="1"/>
</dbReference>
<keyword evidence="4" id="KW-0804">Transcription</keyword>
<dbReference type="Proteomes" id="UP000593875">
    <property type="component" value="Chromosome"/>
</dbReference>
<dbReference type="GO" id="GO:0032993">
    <property type="term" value="C:protein-DNA complex"/>
    <property type="evidence" value="ECO:0007669"/>
    <property type="project" value="TreeGrafter"/>
</dbReference>
<dbReference type="FunFam" id="1.10.10.10:FF:000001">
    <property type="entry name" value="LysR family transcriptional regulator"/>
    <property type="match status" value="1"/>
</dbReference>
<evidence type="ECO:0000313" key="7">
    <source>
        <dbReference type="Proteomes" id="UP000593875"/>
    </source>
</evidence>
<dbReference type="Gene3D" id="3.40.190.10">
    <property type="entry name" value="Periplasmic binding protein-like II"/>
    <property type="match status" value="2"/>
</dbReference>
<dbReference type="GO" id="GO:0003700">
    <property type="term" value="F:DNA-binding transcription factor activity"/>
    <property type="evidence" value="ECO:0007669"/>
    <property type="project" value="InterPro"/>
</dbReference>
<dbReference type="GO" id="GO:0003677">
    <property type="term" value="F:DNA binding"/>
    <property type="evidence" value="ECO:0007669"/>
    <property type="project" value="UniProtKB-KW"/>
</dbReference>
<evidence type="ECO:0000256" key="2">
    <source>
        <dbReference type="ARBA" id="ARBA00023015"/>
    </source>
</evidence>
<organism evidence="6 7">
    <name type="scientific">Massilia litorea</name>
    <dbReference type="NCBI Taxonomy" id="2769491"/>
    <lineage>
        <taxon>Bacteria</taxon>
        <taxon>Pseudomonadati</taxon>
        <taxon>Pseudomonadota</taxon>
        <taxon>Betaproteobacteria</taxon>
        <taxon>Burkholderiales</taxon>
        <taxon>Oxalobacteraceae</taxon>
        <taxon>Telluria group</taxon>
        <taxon>Massilia</taxon>
    </lineage>
</organism>
<dbReference type="Gene3D" id="1.10.10.10">
    <property type="entry name" value="Winged helix-like DNA-binding domain superfamily/Winged helix DNA-binding domain"/>
    <property type="match status" value="1"/>
</dbReference>
<dbReference type="PANTHER" id="PTHR30346">
    <property type="entry name" value="TRANSCRIPTIONAL DUAL REGULATOR HCAR-RELATED"/>
    <property type="match status" value="1"/>
</dbReference>
<evidence type="ECO:0000256" key="3">
    <source>
        <dbReference type="ARBA" id="ARBA00023125"/>
    </source>
</evidence>
<keyword evidence="3" id="KW-0238">DNA-binding</keyword>
<keyword evidence="7" id="KW-1185">Reference proteome</keyword>
<comment type="similarity">
    <text evidence="1">Belongs to the LysR transcriptional regulatory family.</text>
</comment>
<sequence>MDTRFLQSFVAVVECGSMAEAARRLDLTPAAVAARIRTLEEELGVALVIRSGRAVKPTEAGLQILDQSRGVVRSVTDLRAAAVDRDGLGQLRLGSFFSAATSIVSPVLEKLYADHPELSVFVDVGHSVDISAKVMAGELDAAIVVEHQFAIPKSCEWHALTEEPLVVIAPARFTGEQDAHALLRSEPFIRYDRRIWGGRLADRYLRERNIQPRVRLEIDGLMTIATFVSRGLGISLVVDWAPMWTSNLALTRIALPGDAPLRRIGLLRTVRGPRDRLVDEVLRHAMTVCGTGGGPSLLRPDSR</sequence>
<reference evidence="6 7" key="1">
    <citation type="submission" date="2020-10" db="EMBL/GenBank/DDBJ databases">
        <title>Genome sequencing of Massilia sp. LPB0304.</title>
        <authorList>
            <person name="Kim J."/>
        </authorList>
    </citation>
    <scope>NUCLEOTIDE SEQUENCE [LARGE SCALE GENOMIC DNA]</scope>
    <source>
        <strain evidence="6 7">LPB0304</strain>
    </source>
</reference>
<protein>
    <submittedName>
        <fullName evidence="6">LysR family transcriptional regulator</fullName>
    </submittedName>
</protein>
<dbReference type="KEGG" id="mlir:LPB04_01865"/>
<dbReference type="InterPro" id="IPR000847">
    <property type="entry name" value="LysR_HTH_N"/>
</dbReference>
<evidence type="ECO:0000256" key="4">
    <source>
        <dbReference type="ARBA" id="ARBA00023163"/>
    </source>
</evidence>
<feature type="domain" description="HTH lysR-type" evidence="5">
    <location>
        <begin position="1"/>
        <end position="58"/>
    </location>
</feature>
<keyword evidence="2" id="KW-0805">Transcription regulation</keyword>
<dbReference type="Pfam" id="PF00126">
    <property type="entry name" value="HTH_1"/>
    <property type="match status" value="1"/>
</dbReference>
<dbReference type="InterPro" id="IPR036390">
    <property type="entry name" value="WH_DNA-bd_sf"/>
</dbReference>
<dbReference type="InterPro" id="IPR036388">
    <property type="entry name" value="WH-like_DNA-bd_sf"/>
</dbReference>
<dbReference type="SUPFAM" id="SSF46785">
    <property type="entry name" value="Winged helix' DNA-binding domain"/>
    <property type="match status" value="1"/>
</dbReference>
<dbReference type="AlphaFoldDB" id="A0A7L9U581"/>
<name>A0A7L9U581_9BURK</name>
<evidence type="ECO:0000259" key="5">
    <source>
        <dbReference type="PROSITE" id="PS50931"/>
    </source>
</evidence>
<dbReference type="Pfam" id="PF03466">
    <property type="entry name" value="LysR_substrate"/>
    <property type="match status" value="1"/>
</dbReference>
<evidence type="ECO:0000313" key="6">
    <source>
        <dbReference type="EMBL" id="QOL50097.1"/>
    </source>
</evidence>
<dbReference type="RefSeq" id="WP_193687120.1">
    <property type="nucleotide sequence ID" value="NZ_CP062941.1"/>
</dbReference>
<gene>
    <name evidence="6" type="ORF">LPB04_01865</name>
</gene>
<accession>A0A7L9U581</accession>
<dbReference type="InterPro" id="IPR005119">
    <property type="entry name" value="LysR_subst-bd"/>
</dbReference>
<dbReference type="PROSITE" id="PS50931">
    <property type="entry name" value="HTH_LYSR"/>
    <property type="match status" value="1"/>
</dbReference>
<dbReference type="SUPFAM" id="SSF53850">
    <property type="entry name" value="Periplasmic binding protein-like II"/>
    <property type="match status" value="1"/>
</dbReference>